<gene>
    <name evidence="1" type="ORF">MNV_1750011</name>
</gene>
<evidence type="ECO:0000313" key="2">
    <source>
        <dbReference type="Proteomes" id="UP000218615"/>
    </source>
</evidence>
<dbReference type="EMBL" id="FZMP01000085">
    <property type="protein sequence ID" value="SNQ60345.1"/>
    <property type="molecule type" value="Genomic_DNA"/>
</dbReference>
<evidence type="ECO:0000313" key="1">
    <source>
        <dbReference type="EMBL" id="SNQ60345.1"/>
    </source>
</evidence>
<keyword evidence="2" id="KW-1185">Reference proteome</keyword>
<sequence>MVELMRGTKTSDETIKRVHQFALNIGLTLLLVHKENR</sequence>
<proteinExistence type="predicted"/>
<protein>
    <submittedName>
        <fullName evidence="1">Uncharacterized protein</fullName>
    </submittedName>
</protein>
<dbReference type="AlphaFoldDB" id="A0A284VM45"/>
<reference evidence="2" key="1">
    <citation type="submission" date="2017-06" db="EMBL/GenBank/DDBJ databases">
        <authorList>
            <person name="Cremers G."/>
        </authorList>
    </citation>
    <scope>NUCLEOTIDE SEQUENCE [LARGE SCALE GENOMIC DNA]</scope>
</reference>
<organism evidence="1 2">
    <name type="scientific">Candidatus Methanoperedens nitratireducens</name>
    <dbReference type="NCBI Taxonomy" id="1392998"/>
    <lineage>
        <taxon>Archaea</taxon>
        <taxon>Methanobacteriati</taxon>
        <taxon>Methanobacteriota</taxon>
        <taxon>Stenosarchaea group</taxon>
        <taxon>Methanomicrobia</taxon>
        <taxon>Methanosarcinales</taxon>
        <taxon>ANME-2 cluster</taxon>
        <taxon>Candidatus Methanoperedentaceae</taxon>
        <taxon>Candidatus Methanoperedens</taxon>
    </lineage>
</organism>
<accession>A0A284VM45</accession>
<name>A0A284VM45_9EURY</name>
<dbReference type="Proteomes" id="UP000218615">
    <property type="component" value="Unassembled WGS sequence"/>
</dbReference>